<dbReference type="CDD" id="cd12843">
    <property type="entry name" value="Bvu_2165_C_like"/>
    <property type="match status" value="1"/>
</dbReference>
<sequence length="238" mass="25975">MKNTLKAWLRDNPLTSDPSDFVGVPASVGSVSIAEIVAELKKEGMEIKEETAIDIVSRFNRKSTELVLQGYVVNTGLVIMRSAIKGAFRDRTWDKDKHSVYVNVNQGAELRKAISQTKVEFLGEQSSPMAIFGITDLSTGKTDGTLTKGKNAEIKGTYLKVAGTHADNGVYLTNIDTKAKTKLEDIVINEPSRLLVLIPASLPAGNYELSITTQFSSGKNVFLKEPRTDILDTIIVLS</sequence>
<dbReference type="InterPro" id="IPR049893">
    <property type="entry name" value="Bvu_2165-like_IHF-HU-DNA_bdg"/>
</dbReference>
<organism evidence="3 4">
    <name type="scientific">Bergeyella cardium</name>
    <dbReference type="NCBI Taxonomy" id="1585976"/>
    <lineage>
        <taxon>Bacteria</taxon>
        <taxon>Pseudomonadati</taxon>
        <taxon>Bacteroidota</taxon>
        <taxon>Flavobacteriia</taxon>
        <taxon>Flavobacteriales</taxon>
        <taxon>Weeksellaceae</taxon>
        <taxon>Bergeyella</taxon>
    </lineage>
</organism>
<evidence type="ECO:0000259" key="1">
    <source>
        <dbReference type="Pfam" id="PF14734"/>
    </source>
</evidence>
<dbReference type="RefSeq" id="WP_160223832.1">
    <property type="nucleotide sequence ID" value="NZ_CP029149.1"/>
</dbReference>
<proteinExistence type="predicted"/>
<evidence type="ECO:0000313" key="4">
    <source>
        <dbReference type="Proteomes" id="UP000464318"/>
    </source>
</evidence>
<reference evidence="3 4" key="1">
    <citation type="submission" date="2018-04" db="EMBL/GenBank/DDBJ databases">
        <title>Characteristic and Complete Genome Sequencing of A Novel Member of Infective Endocarditis Causative Bacteria: Bergeyella cardium QL-PH.</title>
        <authorList>
            <person name="Pan H."/>
            <person name="Sun E."/>
            <person name="Zhang Y."/>
        </authorList>
    </citation>
    <scope>NUCLEOTIDE SEQUENCE [LARGE SCALE GENOMIC DNA]</scope>
    <source>
        <strain evidence="3 4">HPQL</strain>
    </source>
</reference>
<name>A0A6P1QTF5_9FLAO</name>
<dbReference type="Proteomes" id="UP000464318">
    <property type="component" value="Chromosome"/>
</dbReference>
<dbReference type="EMBL" id="CP029149">
    <property type="protein sequence ID" value="QHN64778.1"/>
    <property type="molecule type" value="Genomic_DNA"/>
</dbReference>
<accession>A0A6P1QTF5</accession>
<evidence type="ECO:0000313" key="3">
    <source>
        <dbReference type="EMBL" id="QHN64778.1"/>
    </source>
</evidence>
<evidence type="ECO:0000259" key="2">
    <source>
        <dbReference type="Pfam" id="PF14848"/>
    </source>
</evidence>
<dbReference type="AlphaFoldDB" id="A0A6P1QTF5"/>
<dbReference type="Gene3D" id="2.70.50.70">
    <property type="match status" value="1"/>
</dbReference>
<feature type="domain" description="DUF4469" evidence="1">
    <location>
        <begin position="131"/>
        <end position="228"/>
    </location>
</feature>
<keyword evidence="4" id="KW-1185">Reference proteome</keyword>
<feature type="domain" description="Bvu-2165-like IHF-HU-like DNA-binding" evidence="2">
    <location>
        <begin position="5"/>
        <end position="122"/>
    </location>
</feature>
<dbReference type="CDD" id="cd13833">
    <property type="entry name" value="HU_IHF_like"/>
    <property type="match status" value="1"/>
</dbReference>
<dbReference type="Pfam" id="PF14734">
    <property type="entry name" value="DUF4469"/>
    <property type="match status" value="1"/>
</dbReference>
<dbReference type="KEGG" id="bcad:DBX24_02150"/>
<gene>
    <name evidence="3" type="ORF">DBX24_02150</name>
</gene>
<dbReference type="OrthoDB" id="1117166at2"/>
<dbReference type="Pfam" id="PF14848">
    <property type="entry name" value="HU-DNA_bdg"/>
    <property type="match status" value="1"/>
</dbReference>
<protein>
    <submittedName>
        <fullName evidence="3">DUF4469 domain-containing protein</fullName>
    </submittedName>
</protein>
<dbReference type="InterPro" id="IPR027824">
    <property type="entry name" value="DUF4469"/>
</dbReference>